<name>A0ABV2AXP6_9GAMM</name>
<feature type="transmembrane region" description="Helical" evidence="1">
    <location>
        <begin position="195"/>
        <end position="220"/>
    </location>
</feature>
<evidence type="ECO:0000313" key="3">
    <source>
        <dbReference type="Proteomes" id="UP001460888"/>
    </source>
</evidence>
<protein>
    <submittedName>
        <fullName evidence="2">Uncharacterized protein</fullName>
    </submittedName>
</protein>
<gene>
    <name evidence="2" type="ORF">SADO_04200</name>
</gene>
<organism evidence="2 3">
    <name type="scientific">Salinisphaera dokdonensis CL-ES53</name>
    <dbReference type="NCBI Taxonomy" id="1304272"/>
    <lineage>
        <taxon>Bacteria</taxon>
        <taxon>Pseudomonadati</taxon>
        <taxon>Pseudomonadota</taxon>
        <taxon>Gammaproteobacteria</taxon>
        <taxon>Salinisphaerales</taxon>
        <taxon>Salinisphaeraceae</taxon>
        <taxon>Salinisphaera</taxon>
    </lineage>
</organism>
<feature type="transmembrane region" description="Helical" evidence="1">
    <location>
        <begin position="85"/>
        <end position="105"/>
    </location>
</feature>
<keyword evidence="3" id="KW-1185">Reference proteome</keyword>
<feature type="transmembrane region" description="Helical" evidence="1">
    <location>
        <begin position="111"/>
        <end position="132"/>
    </location>
</feature>
<dbReference type="EMBL" id="APND01000001">
    <property type="protein sequence ID" value="MES1928429.1"/>
    <property type="molecule type" value="Genomic_DNA"/>
</dbReference>
<keyword evidence="1" id="KW-1133">Transmembrane helix</keyword>
<comment type="caution">
    <text evidence="2">The sequence shown here is derived from an EMBL/GenBank/DDBJ whole genome shotgun (WGS) entry which is preliminary data.</text>
</comment>
<sequence>MDARWTPTALTVALLLLYFTPWLTLGDGSMPSGFMVTRTVLDALAGLDRPSAAETVSPMLAWAIPALALSGLFQSARGHTRWAGACLGAAVLAVISLGLGLTPFVGDSHRMRLDITFAGLAVFAAAFTLMALSIRQGSDDEDGTIVERRRRHGVVALDVRQNRWRPLNRLLSIVVNAAIVFGALALWLDNHFPDIALLAMLPIAAIALIAIALTGAAASLTASRRAPLARIVIDDDTLTVVAGGDPGRYPRTHIGGIYVPQGATDEIDNYYNPESLRQTLTLPVTAQAEDMPAPNPVSVFADSQESVAMNLRNRTVILARHLTEAQATELVRRLKIRLLD</sequence>
<dbReference type="Proteomes" id="UP001460888">
    <property type="component" value="Unassembled WGS sequence"/>
</dbReference>
<keyword evidence="1" id="KW-0812">Transmembrane</keyword>
<feature type="transmembrane region" description="Helical" evidence="1">
    <location>
        <begin position="56"/>
        <end position="73"/>
    </location>
</feature>
<reference evidence="2 3" key="1">
    <citation type="submission" date="2013-03" db="EMBL/GenBank/DDBJ databases">
        <title>Salinisphaera dokdonensis CL-ES53 Genome Sequencing.</title>
        <authorList>
            <person name="Li C."/>
            <person name="Lai Q."/>
            <person name="Shao Z."/>
        </authorList>
    </citation>
    <scope>NUCLEOTIDE SEQUENCE [LARGE SCALE GENOMIC DNA]</scope>
    <source>
        <strain evidence="2 3">CL-ES53</strain>
    </source>
</reference>
<accession>A0ABV2AXP6</accession>
<evidence type="ECO:0000313" key="2">
    <source>
        <dbReference type="EMBL" id="MES1928429.1"/>
    </source>
</evidence>
<keyword evidence="1" id="KW-0472">Membrane</keyword>
<proteinExistence type="predicted"/>
<evidence type="ECO:0000256" key="1">
    <source>
        <dbReference type="SAM" id="Phobius"/>
    </source>
</evidence>
<feature type="transmembrane region" description="Helical" evidence="1">
    <location>
        <begin position="170"/>
        <end position="189"/>
    </location>
</feature>